<keyword evidence="2" id="KW-0597">Phosphoprotein</keyword>
<keyword evidence="5" id="KW-1185">Reference proteome</keyword>
<evidence type="ECO:0000313" key="5">
    <source>
        <dbReference type="Proteomes" id="UP000730482"/>
    </source>
</evidence>
<dbReference type="InterPro" id="IPR009081">
    <property type="entry name" value="PP-bd_ACP"/>
</dbReference>
<dbReference type="SUPFAM" id="SSF47336">
    <property type="entry name" value="ACP-like"/>
    <property type="match status" value="1"/>
</dbReference>
<dbReference type="SUPFAM" id="SSF56801">
    <property type="entry name" value="Acetyl-CoA synthetase-like"/>
    <property type="match status" value="1"/>
</dbReference>
<gene>
    <name evidence="4" type="ORF">KGQ19_09815</name>
</gene>
<dbReference type="Pfam" id="PF13193">
    <property type="entry name" value="AMP-binding_C"/>
    <property type="match status" value="1"/>
</dbReference>
<evidence type="ECO:0000256" key="1">
    <source>
        <dbReference type="ARBA" id="ARBA00022450"/>
    </source>
</evidence>
<dbReference type="PROSITE" id="PS00012">
    <property type="entry name" value="PHOSPHOPANTETHEINE"/>
    <property type="match status" value="1"/>
</dbReference>
<feature type="domain" description="Carrier" evidence="3">
    <location>
        <begin position="493"/>
        <end position="564"/>
    </location>
</feature>
<evidence type="ECO:0000256" key="2">
    <source>
        <dbReference type="ARBA" id="ARBA00022553"/>
    </source>
</evidence>
<dbReference type="Proteomes" id="UP000730482">
    <property type="component" value="Unassembled WGS sequence"/>
</dbReference>
<dbReference type="PANTHER" id="PTHR45527">
    <property type="entry name" value="NONRIBOSOMAL PEPTIDE SYNTHETASE"/>
    <property type="match status" value="1"/>
</dbReference>
<dbReference type="InterPro" id="IPR006162">
    <property type="entry name" value="Ppantetheine_attach_site"/>
</dbReference>
<dbReference type="PANTHER" id="PTHR45527:SF1">
    <property type="entry name" value="FATTY ACID SYNTHASE"/>
    <property type="match status" value="1"/>
</dbReference>
<comment type="caution">
    <text evidence="4">The sequence shown here is derived from an EMBL/GenBank/DDBJ whole genome shotgun (WGS) entry which is preliminary data.</text>
</comment>
<proteinExistence type="predicted"/>
<dbReference type="Gene3D" id="3.40.50.12780">
    <property type="entry name" value="N-terminal domain of ligase-like"/>
    <property type="match status" value="1"/>
</dbReference>
<keyword evidence="1" id="KW-0596">Phosphopantetheine</keyword>
<protein>
    <submittedName>
        <fullName evidence="4">Amino acid adenylation domain-containing protein</fullName>
    </submittedName>
</protein>
<dbReference type="Pfam" id="PF00550">
    <property type="entry name" value="PP-binding"/>
    <property type="match status" value="1"/>
</dbReference>
<dbReference type="PROSITE" id="PS50075">
    <property type="entry name" value="CARRIER"/>
    <property type="match status" value="1"/>
</dbReference>
<dbReference type="PROSITE" id="PS00455">
    <property type="entry name" value="AMP_BINDING"/>
    <property type="match status" value="1"/>
</dbReference>
<evidence type="ECO:0000313" key="4">
    <source>
        <dbReference type="EMBL" id="MBS2547168.1"/>
    </source>
</evidence>
<dbReference type="PRINTS" id="PR00154">
    <property type="entry name" value="AMPBINDING"/>
</dbReference>
<dbReference type="Gene3D" id="1.10.1200.10">
    <property type="entry name" value="ACP-like"/>
    <property type="match status" value="1"/>
</dbReference>
<reference evidence="4 5" key="1">
    <citation type="submission" date="2020-02" db="EMBL/GenBank/DDBJ databases">
        <title>Acidophilic actinobacteria isolated from forest soil.</title>
        <authorList>
            <person name="Golinska P."/>
        </authorList>
    </citation>
    <scope>NUCLEOTIDE SEQUENCE [LARGE SCALE GENOMIC DNA]</scope>
    <source>
        <strain evidence="4 5">NL8</strain>
    </source>
</reference>
<dbReference type="InterPro" id="IPR042099">
    <property type="entry name" value="ANL_N_sf"/>
</dbReference>
<dbReference type="InterPro" id="IPR010071">
    <property type="entry name" value="AA_adenyl_dom"/>
</dbReference>
<sequence>MTTPPADQAVVGVLAVPGRGALSGMLGALAAGAAFLPLDPKLPDSRLDFMVADAGVRTVLADRAGLARARGIAQRAADGVRVIAIPDGAGDDSRGADDPIADFDGPRLADADDLAYVIYTSGSTGAPKGVAVTHGNLVPLMAWSTAHFGLGPGTSVVQNLNPAFDFGVWEMLTTVCTGGTLYFPGPLGEVTPGAFARALAEWGIDTLHTTPGFFAELVAAGHRLDTLRQVHLGGEKVTGALVTQAAAVLTPDCLIHNGYGPTETAVNCAIHVVDRARIAEGDPVPIGVASAENVLYVLSQEYEPVPDGETGELYVGGPAVARGYGGLRGLTAERFLPDPYSGRPGARMYRTGDLVRRLPDGAIDYLGRVDHQVKVRGHRLELGEIEAVLTACPGISAATVVAVPVAGRSGATRLVGHVVPAVATAGQSMPSALDEELLARVRAFATERLPSYMVPAAFVGHERLPLTPNGKVDRAALTAVPAPAPAPAPVVDIAGADPGSVLAAIWAEILAVPVVRPDDNFFDLGGDSLSALRVVEAAQAAGLNVDPVDILAGQSIEAVLEMIA</sequence>
<dbReference type="InterPro" id="IPR036736">
    <property type="entry name" value="ACP-like_sf"/>
</dbReference>
<dbReference type="Pfam" id="PF00501">
    <property type="entry name" value="AMP-binding"/>
    <property type="match status" value="1"/>
</dbReference>
<dbReference type="InterPro" id="IPR045851">
    <property type="entry name" value="AMP-bd_C_sf"/>
</dbReference>
<dbReference type="InterPro" id="IPR020845">
    <property type="entry name" value="AMP-binding_CS"/>
</dbReference>
<dbReference type="Gene3D" id="3.30.300.30">
    <property type="match status" value="1"/>
</dbReference>
<name>A0ABS5KM86_9ACTN</name>
<dbReference type="InterPro" id="IPR000873">
    <property type="entry name" value="AMP-dep_synth/lig_dom"/>
</dbReference>
<dbReference type="CDD" id="cd05930">
    <property type="entry name" value="A_NRPS"/>
    <property type="match status" value="1"/>
</dbReference>
<dbReference type="RefSeq" id="WP_212008769.1">
    <property type="nucleotide sequence ID" value="NZ_JAAFYZ010000023.1"/>
</dbReference>
<dbReference type="NCBIfam" id="TIGR01733">
    <property type="entry name" value="AA-adenyl-dom"/>
    <property type="match status" value="1"/>
</dbReference>
<dbReference type="InterPro" id="IPR020459">
    <property type="entry name" value="AMP-binding"/>
</dbReference>
<dbReference type="EMBL" id="JAAFYZ010000023">
    <property type="protein sequence ID" value="MBS2547168.1"/>
    <property type="molecule type" value="Genomic_DNA"/>
</dbReference>
<evidence type="ECO:0000259" key="3">
    <source>
        <dbReference type="PROSITE" id="PS50075"/>
    </source>
</evidence>
<dbReference type="InterPro" id="IPR025110">
    <property type="entry name" value="AMP-bd_C"/>
</dbReference>
<accession>A0ABS5KM86</accession>
<organism evidence="4 5">
    <name type="scientific">Catenulispora pinistramenti</name>
    <dbReference type="NCBI Taxonomy" id="2705254"/>
    <lineage>
        <taxon>Bacteria</taxon>
        <taxon>Bacillati</taxon>
        <taxon>Actinomycetota</taxon>
        <taxon>Actinomycetes</taxon>
        <taxon>Catenulisporales</taxon>
        <taxon>Catenulisporaceae</taxon>
        <taxon>Catenulispora</taxon>
    </lineage>
</organism>